<accession>A0A6J6EQD5</accession>
<dbReference type="InterPro" id="IPR022398">
    <property type="entry name" value="Peptidase_S8_His-AS"/>
</dbReference>
<dbReference type="InterPro" id="IPR050131">
    <property type="entry name" value="Peptidase_S8_subtilisin-like"/>
</dbReference>
<name>A0A6J6EQD5_9ZZZZ</name>
<reference evidence="8" key="1">
    <citation type="submission" date="2020-05" db="EMBL/GenBank/DDBJ databases">
        <authorList>
            <person name="Chiriac C."/>
            <person name="Salcher M."/>
            <person name="Ghai R."/>
            <person name="Kavagutti S V."/>
        </authorList>
    </citation>
    <scope>NUCLEOTIDE SEQUENCE</scope>
</reference>
<dbReference type="InterPro" id="IPR044060">
    <property type="entry name" value="Bacterial_rp_domain"/>
</dbReference>
<dbReference type="Gene3D" id="3.40.50.200">
    <property type="entry name" value="Peptidase S8/S53 domain"/>
    <property type="match status" value="1"/>
</dbReference>
<feature type="region of interest" description="Disordered" evidence="5">
    <location>
        <begin position="344"/>
        <end position="375"/>
    </location>
</feature>
<proteinExistence type="inferred from homology"/>
<gene>
    <name evidence="8" type="ORF">UFOPK1493_02868</name>
</gene>
<dbReference type="GO" id="GO:0006508">
    <property type="term" value="P:proteolysis"/>
    <property type="evidence" value="ECO:0007669"/>
    <property type="project" value="UniProtKB-KW"/>
</dbReference>
<evidence type="ECO:0000313" key="8">
    <source>
        <dbReference type="EMBL" id="CAB4578256.1"/>
    </source>
</evidence>
<dbReference type="PANTHER" id="PTHR43806">
    <property type="entry name" value="PEPTIDASE S8"/>
    <property type="match status" value="1"/>
</dbReference>
<dbReference type="PROSITE" id="PS51892">
    <property type="entry name" value="SUBTILASE"/>
    <property type="match status" value="1"/>
</dbReference>
<keyword evidence="2" id="KW-0645">Protease</keyword>
<dbReference type="AlphaFoldDB" id="A0A6J6EQD5"/>
<feature type="compositionally biased region" description="Low complexity" evidence="5">
    <location>
        <begin position="346"/>
        <end position="375"/>
    </location>
</feature>
<dbReference type="FunFam" id="3.40.50.200:FF:000014">
    <property type="entry name" value="Proteinase K"/>
    <property type="match status" value="1"/>
</dbReference>
<sequence length="851" mass="83916">MELSDGVTPFAAFDDVSDAGADLVTAWRIGDDAGIVVDASAATIRDVLALDEVARVEADQVVRTSSEQVAPPWGLDRLDQDDLPLDSRYRWSATGLGVTAYVIDTGVRATHSEFTGRVPRSWFWDFGDGTGATDCDGHGTHVAGTIGGTTRGVAKQVTIVPLKALDCNGSGSTSTIVAAINWILADHQAGTPAVVNMSLGGGASTTLDNAVQAMVADGITVVVAAGNEAQSACNVSPARHPSAITVGASTSADGQASFSNFGTCVDLFAPGVSISSSYITSDVSFATMSGTSMAAPHVAGAVALLLQQTPTLTPAQVWAALDADAVVGRVAECCSTPDKLLRVNRATTAPPATTTPPTTAPTTTTPPTTAPATTAPTQGTIAVARSLTGGAAGTITSSPAGISCGATCAATFTTGTVVTLTATPAGGSVFTGWQGACTGTSPTCSVTAGSGTSSITATFAPSPVGYVALTPGRLLDTRPGGTTVDGVGGGVGLLPAGTVLSLPVAGRAGVSAGAAGGAFNITVTEPRAAGFVTAYPCGTARPTASNLNFTAGTTVANAVVSGLGNGGRVCLYTSASTHLVVDVSGAVDSVSKISSLVPARLLDTRPGTSTADGWFASAGRSDAGNTVVLPVAGRGGVPGDARAVVLNVTAVDAEADGYVTVYPCGADRPNASNVNVAAGGVVPNLVYVSLGTAGGVAGGGSGGDVCVFTSSPMDLVVDVTGWVATGGGVTALSPARLLETRPGLTTVDGRQQATGTVPAGGVVVLDVVGRGGVPTDATTAIVNVTVTEPRTGGFVTVYPCGTERPNASSLNFVAGQTIANAVIGRIGTGGTICVYSTATTHLVVDVTGALR</sequence>
<dbReference type="InterPro" id="IPR036852">
    <property type="entry name" value="Peptidase_S8/S53_dom_sf"/>
</dbReference>
<dbReference type="CDD" id="cd04077">
    <property type="entry name" value="Peptidases_S8_PCSK9_ProteinaseK_like"/>
    <property type="match status" value="1"/>
</dbReference>
<feature type="domain" description="Peptidase S8/S53" evidence="6">
    <location>
        <begin position="97"/>
        <end position="322"/>
    </location>
</feature>
<keyword evidence="3" id="KW-0378">Hydrolase</keyword>
<dbReference type="EMBL" id="CAEZSR010000134">
    <property type="protein sequence ID" value="CAB4578256.1"/>
    <property type="molecule type" value="Genomic_DNA"/>
</dbReference>
<dbReference type="PROSITE" id="PS00138">
    <property type="entry name" value="SUBTILASE_SER"/>
    <property type="match status" value="1"/>
</dbReference>
<keyword evidence="4" id="KW-0720">Serine protease</keyword>
<evidence type="ECO:0000259" key="7">
    <source>
        <dbReference type="Pfam" id="PF18998"/>
    </source>
</evidence>
<dbReference type="InterPro" id="IPR023827">
    <property type="entry name" value="Peptidase_S8_Asp-AS"/>
</dbReference>
<protein>
    <submittedName>
        <fullName evidence="8">Unannotated protein</fullName>
    </submittedName>
</protein>
<dbReference type="PROSITE" id="PS00137">
    <property type="entry name" value="SUBTILASE_HIS"/>
    <property type="match status" value="1"/>
</dbReference>
<dbReference type="GO" id="GO:0004252">
    <property type="term" value="F:serine-type endopeptidase activity"/>
    <property type="evidence" value="ECO:0007669"/>
    <property type="project" value="InterPro"/>
</dbReference>
<dbReference type="InterPro" id="IPR023828">
    <property type="entry name" value="Peptidase_S8_Ser-AS"/>
</dbReference>
<evidence type="ECO:0000256" key="1">
    <source>
        <dbReference type="ARBA" id="ARBA00011073"/>
    </source>
</evidence>
<evidence type="ECO:0000256" key="3">
    <source>
        <dbReference type="ARBA" id="ARBA00022801"/>
    </source>
</evidence>
<evidence type="ECO:0000259" key="6">
    <source>
        <dbReference type="Pfam" id="PF00082"/>
    </source>
</evidence>
<dbReference type="GO" id="GO:0005615">
    <property type="term" value="C:extracellular space"/>
    <property type="evidence" value="ECO:0007669"/>
    <property type="project" value="TreeGrafter"/>
</dbReference>
<dbReference type="PANTHER" id="PTHR43806:SF11">
    <property type="entry name" value="CEREVISIN-RELATED"/>
    <property type="match status" value="1"/>
</dbReference>
<feature type="domain" description="Bacterial repeat" evidence="7">
    <location>
        <begin position="405"/>
        <end position="461"/>
    </location>
</feature>
<dbReference type="PRINTS" id="PR00723">
    <property type="entry name" value="SUBTILISIN"/>
</dbReference>
<evidence type="ECO:0000256" key="5">
    <source>
        <dbReference type="SAM" id="MobiDB-lite"/>
    </source>
</evidence>
<evidence type="ECO:0000256" key="4">
    <source>
        <dbReference type="ARBA" id="ARBA00022825"/>
    </source>
</evidence>
<dbReference type="Pfam" id="PF18998">
    <property type="entry name" value="Flg_new_2"/>
    <property type="match status" value="1"/>
</dbReference>
<dbReference type="InterPro" id="IPR015500">
    <property type="entry name" value="Peptidase_S8_subtilisin-rel"/>
</dbReference>
<organism evidence="8">
    <name type="scientific">freshwater metagenome</name>
    <dbReference type="NCBI Taxonomy" id="449393"/>
    <lineage>
        <taxon>unclassified sequences</taxon>
        <taxon>metagenomes</taxon>
        <taxon>ecological metagenomes</taxon>
    </lineage>
</organism>
<dbReference type="PROSITE" id="PS00136">
    <property type="entry name" value="SUBTILASE_ASP"/>
    <property type="match status" value="1"/>
</dbReference>
<comment type="similarity">
    <text evidence="1">Belongs to the peptidase S8 family.</text>
</comment>
<evidence type="ECO:0000256" key="2">
    <source>
        <dbReference type="ARBA" id="ARBA00022670"/>
    </source>
</evidence>
<dbReference type="SUPFAM" id="SSF52743">
    <property type="entry name" value="Subtilisin-like"/>
    <property type="match status" value="1"/>
</dbReference>
<dbReference type="InterPro" id="IPR034193">
    <property type="entry name" value="PCSK9_ProteinaseK-like"/>
</dbReference>
<dbReference type="InterPro" id="IPR000209">
    <property type="entry name" value="Peptidase_S8/S53_dom"/>
</dbReference>
<dbReference type="Pfam" id="PF00082">
    <property type="entry name" value="Peptidase_S8"/>
    <property type="match status" value="1"/>
</dbReference>